<feature type="compositionally biased region" description="Gly residues" evidence="1">
    <location>
        <begin position="26"/>
        <end position="35"/>
    </location>
</feature>
<evidence type="ECO:0000256" key="1">
    <source>
        <dbReference type="SAM" id="MobiDB-lite"/>
    </source>
</evidence>
<gene>
    <name evidence="2" type="ORF">ACOC_LOCUS6943</name>
</gene>
<organism evidence="4">
    <name type="scientific">Angiostrongylus costaricensis</name>
    <name type="common">Nematode worm</name>
    <dbReference type="NCBI Taxonomy" id="334426"/>
    <lineage>
        <taxon>Eukaryota</taxon>
        <taxon>Metazoa</taxon>
        <taxon>Ecdysozoa</taxon>
        <taxon>Nematoda</taxon>
        <taxon>Chromadorea</taxon>
        <taxon>Rhabditida</taxon>
        <taxon>Rhabditina</taxon>
        <taxon>Rhabditomorpha</taxon>
        <taxon>Strongyloidea</taxon>
        <taxon>Metastrongylidae</taxon>
        <taxon>Angiostrongylus</taxon>
    </lineage>
</organism>
<dbReference type="WBParaSite" id="ACOC_0000694201-mRNA-1">
    <property type="protein sequence ID" value="ACOC_0000694201-mRNA-1"/>
    <property type="gene ID" value="ACOC_0000694201"/>
</dbReference>
<evidence type="ECO:0000313" key="2">
    <source>
        <dbReference type="EMBL" id="VDM58528.1"/>
    </source>
</evidence>
<dbReference type="EMBL" id="UYYA01003990">
    <property type="protein sequence ID" value="VDM58528.1"/>
    <property type="molecule type" value="Genomic_DNA"/>
</dbReference>
<evidence type="ECO:0000313" key="4">
    <source>
        <dbReference type="WBParaSite" id="ACOC_0000694201-mRNA-1"/>
    </source>
</evidence>
<evidence type="ECO:0000313" key="3">
    <source>
        <dbReference type="Proteomes" id="UP000267027"/>
    </source>
</evidence>
<sequence length="152" mass="16015">MYVVMVVVVAVMVMIVGDRGDDDGRGVGGDGGDGDNGGDRGDGGDYGDGDDRESVAIELSVYRAIYLITSGAKFDGHFIVASVSATFLTGNFVLFLSIIPIEENEAAQTFGGKVFNPEAYCEFCQANKSLGVTDSQYSSEAPDVTLVFISQD</sequence>
<feature type="region of interest" description="Disordered" evidence="1">
    <location>
        <begin position="24"/>
        <end position="49"/>
    </location>
</feature>
<protein>
    <submittedName>
        <fullName evidence="2 4">Uncharacterized protein</fullName>
    </submittedName>
</protein>
<proteinExistence type="predicted"/>
<accession>A0A158PHZ4</accession>
<keyword evidence="3" id="KW-1185">Reference proteome</keyword>
<dbReference type="Proteomes" id="UP000267027">
    <property type="component" value="Unassembled WGS sequence"/>
</dbReference>
<dbReference type="AlphaFoldDB" id="A0A158PHZ4"/>
<reference evidence="2 3" key="2">
    <citation type="submission" date="2018-11" db="EMBL/GenBank/DDBJ databases">
        <authorList>
            <consortium name="Pathogen Informatics"/>
        </authorList>
    </citation>
    <scope>NUCLEOTIDE SEQUENCE [LARGE SCALE GENOMIC DNA]</scope>
    <source>
        <strain evidence="2 3">Costa Rica</strain>
    </source>
</reference>
<reference evidence="4" key="1">
    <citation type="submission" date="2016-04" db="UniProtKB">
        <authorList>
            <consortium name="WormBaseParasite"/>
        </authorList>
    </citation>
    <scope>IDENTIFICATION</scope>
</reference>
<name>A0A158PHZ4_ANGCS</name>